<dbReference type="InterPro" id="IPR007267">
    <property type="entry name" value="GtrA_DPMS_TM"/>
</dbReference>
<dbReference type="Pfam" id="PF04138">
    <property type="entry name" value="GtrA_DPMS_TM"/>
    <property type="match status" value="1"/>
</dbReference>
<evidence type="ECO:0000256" key="3">
    <source>
        <dbReference type="ARBA" id="ARBA00022692"/>
    </source>
</evidence>
<sequence length="142" mass="15902">MLRAYLRGLVSGPLAVQLRRFAIVGVVTAAIQMVLLWLLVDVGRLNYLFGAVLAIETTIILSYVFNNAWTFHNFRNSGRVEYVVGLLKTNLVRGSAIPIQLAVLFVLVEWQHVSYLFANAVAIAVSGIYRYVLDSRWTWGTA</sequence>
<evidence type="ECO:0000259" key="7">
    <source>
        <dbReference type="Pfam" id="PF04138"/>
    </source>
</evidence>
<dbReference type="InterPro" id="IPR051401">
    <property type="entry name" value="GtrA_CellWall_Glycosyl"/>
</dbReference>
<evidence type="ECO:0000256" key="4">
    <source>
        <dbReference type="ARBA" id="ARBA00022989"/>
    </source>
</evidence>
<feature type="transmembrane region" description="Helical" evidence="6">
    <location>
        <begin position="46"/>
        <end position="69"/>
    </location>
</feature>
<evidence type="ECO:0000256" key="5">
    <source>
        <dbReference type="ARBA" id="ARBA00023136"/>
    </source>
</evidence>
<gene>
    <name evidence="8" type="ORF">SAMN04487948_107100</name>
</gene>
<reference evidence="9" key="1">
    <citation type="submission" date="2016-10" db="EMBL/GenBank/DDBJ databases">
        <authorList>
            <person name="Varghese N."/>
            <person name="Submissions S."/>
        </authorList>
    </citation>
    <scope>NUCLEOTIDE SEQUENCE [LARGE SCALE GENOMIC DNA]</scope>
    <source>
        <strain evidence="9">CGMCC 1.10121</strain>
    </source>
</reference>
<feature type="transmembrane region" description="Helical" evidence="6">
    <location>
        <begin position="114"/>
        <end position="133"/>
    </location>
</feature>
<dbReference type="RefSeq" id="WP_089825272.1">
    <property type="nucleotide sequence ID" value="NZ_FODV01000007.1"/>
</dbReference>
<dbReference type="EMBL" id="FODV01000007">
    <property type="protein sequence ID" value="SEO90962.1"/>
    <property type="molecule type" value="Genomic_DNA"/>
</dbReference>
<evidence type="ECO:0000313" key="9">
    <source>
        <dbReference type="Proteomes" id="UP000199126"/>
    </source>
</evidence>
<dbReference type="PANTHER" id="PTHR38459:SF1">
    <property type="entry name" value="PROPHAGE BACTOPRENOL-LINKED GLUCOSE TRANSLOCASE HOMOLOG"/>
    <property type="match status" value="1"/>
</dbReference>
<evidence type="ECO:0000256" key="6">
    <source>
        <dbReference type="SAM" id="Phobius"/>
    </source>
</evidence>
<dbReference type="OrthoDB" id="198107at2157"/>
<organism evidence="8 9">
    <name type="scientific">Halogranum amylolyticum</name>
    <dbReference type="NCBI Taxonomy" id="660520"/>
    <lineage>
        <taxon>Archaea</taxon>
        <taxon>Methanobacteriati</taxon>
        <taxon>Methanobacteriota</taxon>
        <taxon>Stenosarchaea group</taxon>
        <taxon>Halobacteria</taxon>
        <taxon>Halobacteriales</taxon>
        <taxon>Haloferacaceae</taxon>
    </lineage>
</organism>
<feature type="domain" description="GtrA/DPMS transmembrane" evidence="7">
    <location>
        <begin position="20"/>
        <end position="139"/>
    </location>
</feature>
<protein>
    <submittedName>
        <fullName evidence="8">Putative flippase GtrA (Transmembrane translocase of bactoprenol-linked glucose)</fullName>
    </submittedName>
</protein>
<keyword evidence="3 6" id="KW-0812">Transmembrane</keyword>
<comment type="similarity">
    <text evidence="2">Belongs to the GtrA family.</text>
</comment>
<evidence type="ECO:0000256" key="2">
    <source>
        <dbReference type="ARBA" id="ARBA00009399"/>
    </source>
</evidence>
<keyword evidence="4 6" id="KW-1133">Transmembrane helix</keyword>
<dbReference type="GO" id="GO:0005886">
    <property type="term" value="C:plasma membrane"/>
    <property type="evidence" value="ECO:0007669"/>
    <property type="project" value="TreeGrafter"/>
</dbReference>
<evidence type="ECO:0000256" key="1">
    <source>
        <dbReference type="ARBA" id="ARBA00004141"/>
    </source>
</evidence>
<name>A0A1H8TJ18_9EURY</name>
<feature type="transmembrane region" description="Helical" evidence="6">
    <location>
        <begin position="21"/>
        <end position="40"/>
    </location>
</feature>
<keyword evidence="5 6" id="KW-0472">Membrane</keyword>
<proteinExistence type="inferred from homology"/>
<dbReference type="GO" id="GO:0000271">
    <property type="term" value="P:polysaccharide biosynthetic process"/>
    <property type="evidence" value="ECO:0007669"/>
    <property type="project" value="InterPro"/>
</dbReference>
<dbReference type="AlphaFoldDB" id="A0A1H8TJ18"/>
<comment type="subcellular location">
    <subcellularLocation>
        <location evidence="1">Membrane</location>
        <topology evidence="1">Multi-pass membrane protein</topology>
    </subcellularLocation>
</comment>
<feature type="transmembrane region" description="Helical" evidence="6">
    <location>
        <begin position="90"/>
        <end position="108"/>
    </location>
</feature>
<evidence type="ECO:0000313" key="8">
    <source>
        <dbReference type="EMBL" id="SEO90962.1"/>
    </source>
</evidence>
<dbReference type="PANTHER" id="PTHR38459">
    <property type="entry name" value="PROPHAGE BACTOPRENOL-LINKED GLUCOSE TRANSLOCASE HOMOLOG"/>
    <property type="match status" value="1"/>
</dbReference>
<dbReference type="Proteomes" id="UP000199126">
    <property type="component" value="Unassembled WGS sequence"/>
</dbReference>
<keyword evidence="9" id="KW-1185">Reference proteome</keyword>
<accession>A0A1H8TJ18</accession>